<evidence type="ECO:0000256" key="6">
    <source>
        <dbReference type="ARBA" id="ARBA00022946"/>
    </source>
</evidence>
<dbReference type="RefSeq" id="XP_001743386.1">
    <property type="nucleotide sequence ID" value="XM_001743334.1"/>
</dbReference>
<dbReference type="Proteomes" id="UP000001357">
    <property type="component" value="Unassembled WGS sequence"/>
</dbReference>
<dbReference type="FunFam" id="3.50.50.60:FF:000034">
    <property type="entry name" value="sulfide:quinone oxidoreductase, mitochondrial"/>
    <property type="match status" value="1"/>
</dbReference>
<dbReference type="GO" id="GO:0005739">
    <property type="term" value="C:mitochondrion"/>
    <property type="evidence" value="ECO:0000318"/>
    <property type="project" value="GO_Central"/>
</dbReference>
<dbReference type="Gene3D" id="3.50.50.60">
    <property type="entry name" value="FAD/NAD(P)-binding domain"/>
    <property type="match status" value="2"/>
</dbReference>
<evidence type="ECO:0000313" key="13">
    <source>
        <dbReference type="Proteomes" id="UP000001357"/>
    </source>
</evidence>
<dbReference type="InParanoid" id="A9USH3"/>
<dbReference type="PANTHER" id="PTHR10632:SF2">
    <property type="entry name" value="SULFIDE:QUINONE OXIDOREDUCTASE, MITOCHONDRIAL"/>
    <property type="match status" value="1"/>
</dbReference>
<comment type="cofactor">
    <cofactor evidence="1">
        <name>FAD</name>
        <dbReference type="ChEBI" id="CHEBI:57692"/>
    </cofactor>
</comment>
<keyword evidence="3" id="KW-0285">Flavoprotein</keyword>
<dbReference type="InterPro" id="IPR023753">
    <property type="entry name" value="FAD/NAD-binding_dom"/>
</dbReference>
<keyword evidence="7" id="KW-0560">Oxidoreductase</keyword>
<keyword evidence="8" id="KW-0496">Mitochondrion</keyword>
<sequence length="415" mass="45417">MASTSIRQKHFKVAVVGGGAGGLAIASHFSEKLGKGAVGVIEPSTNHYYQPGWTLVGGDLMDFNKTVRRTSDVMPINAEWVHDAAATFAPEANSLTTAKGDTITYDYLVLAAGFQINWDAIKGLKDALGKNGVTSNYHADHCKYTAKAMNEFAGGHAVFTQPNMPIKCAGAPQKVMYIFEDTMRRNGLRDKTTVTFMQGMPSIFAIQKYAKALTEQCQERDINVNFRHVLTEVKADTKEAVFKAGEKEVTVKYDFLHVTPQMGAPDCIRNSPLAAENGMANVDKETMQHLTFPNVFAIGDCANLPTSKTAAAVAAEAPVVKANMEAVMRQANPTAKYDGYASCPLVISRDRLILAEFSAYTGQPMETLFLDQSIPRESLFFLKAEVMPDLYWDALLKGHWNGPSNVRKILNPFNA</sequence>
<comment type="subcellular location">
    <subcellularLocation>
        <location evidence="2">Mitochondrion</location>
    </subcellularLocation>
</comment>
<keyword evidence="13" id="KW-1185">Reference proteome</keyword>
<evidence type="ECO:0000256" key="8">
    <source>
        <dbReference type="ARBA" id="ARBA00023128"/>
    </source>
</evidence>
<protein>
    <recommendedName>
        <fullName evidence="10">Sulfide:quinone oxidoreductase, mitochondrial</fullName>
    </recommendedName>
</protein>
<comment type="similarity">
    <text evidence="9">Belongs to the SQRD family.</text>
</comment>
<dbReference type="GO" id="GO:0070224">
    <property type="term" value="F:sulfide:quinone oxidoreductase activity"/>
    <property type="evidence" value="ECO:0000318"/>
    <property type="project" value="GO_Central"/>
</dbReference>
<evidence type="ECO:0000256" key="9">
    <source>
        <dbReference type="ARBA" id="ARBA00060891"/>
    </source>
</evidence>
<keyword evidence="5" id="KW-0274">FAD</keyword>
<dbReference type="InterPro" id="IPR015904">
    <property type="entry name" value="Sulphide_quinone_reductase"/>
</dbReference>
<dbReference type="InterPro" id="IPR036188">
    <property type="entry name" value="FAD/NAD-bd_sf"/>
</dbReference>
<name>A9USH3_MONBE</name>
<evidence type="ECO:0000259" key="11">
    <source>
        <dbReference type="Pfam" id="PF07992"/>
    </source>
</evidence>
<evidence type="ECO:0000256" key="1">
    <source>
        <dbReference type="ARBA" id="ARBA00001974"/>
    </source>
</evidence>
<evidence type="ECO:0000256" key="3">
    <source>
        <dbReference type="ARBA" id="ARBA00022630"/>
    </source>
</evidence>
<proteinExistence type="inferred from homology"/>
<dbReference type="SUPFAM" id="SSF51905">
    <property type="entry name" value="FAD/NAD(P)-binding domain"/>
    <property type="match status" value="2"/>
</dbReference>
<reference evidence="12 13" key="1">
    <citation type="journal article" date="2008" name="Nature">
        <title>The genome of the choanoflagellate Monosiga brevicollis and the origin of metazoans.</title>
        <authorList>
            <consortium name="JGI Sequencing"/>
            <person name="King N."/>
            <person name="Westbrook M.J."/>
            <person name="Young S.L."/>
            <person name="Kuo A."/>
            <person name="Abedin M."/>
            <person name="Chapman J."/>
            <person name="Fairclough S."/>
            <person name="Hellsten U."/>
            <person name="Isogai Y."/>
            <person name="Letunic I."/>
            <person name="Marr M."/>
            <person name="Pincus D."/>
            <person name="Putnam N."/>
            <person name="Rokas A."/>
            <person name="Wright K.J."/>
            <person name="Zuzow R."/>
            <person name="Dirks W."/>
            <person name="Good M."/>
            <person name="Goodstein D."/>
            <person name="Lemons D."/>
            <person name="Li W."/>
            <person name="Lyons J.B."/>
            <person name="Morris A."/>
            <person name="Nichols S."/>
            <person name="Richter D.J."/>
            <person name="Salamov A."/>
            <person name="Bork P."/>
            <person name="Lim W.A."/>
            <person name="Manning G."/>
            <person name="Miller W.T."/>
            <person name="McGinnis W."/>
            <person name="Shapiro H."/>
            <person name="Tjian R."/>
            <person name="Grigoriev I.V."/>
            <person name="Rokhsar D."/>
        </authorList>
    </citation>
    <scope>NUCLEOTIDE SEQUENCE [LARGE SCALE GENOMIC DNA]</scope>
    <source>
        <strain evidence="13">MX1 / ATCC 50154</strain>
    </source>
</reference>
<evidence type="ECO:0000313" key="12">
    <source>
        <dbReference type="EMBL" id="EDQ92100.1"/>
    </source>
</evidence>
<accession>A9USH3</accession>
<dbReference type="STRING" id="81824.A9USH3"/>
<evidence type="ECO:0000256" key="10">
    <source>
        <dbReference type="ARBA" id="ARBA00070160"/>
    </source>
</evidence>
<keyword evidence="6" id="KW-0809">Transit peptide</keyword>
<evidence type="ECO:0000256" key="7">
    <source>
        <dbReference type="ARBA" id="ARBA00023002"/>
    </source>
</evidence>
<dbReference type="GO" id="GO:0048038">
    <property type="term" value="F:quinone binding"/>
    <property type="evidence" value="ECO:0007669"/>
    <property type="project" value="UniProtKB-KW"/>
</dbReference>
<dbReference type="GO" id="GO:0070221">
    <property type="term" value="P:sulfide oxidation, using sulfide:quinone oxidoreductase"/>
    <property type="evidence" value="ECO:0000318"/>
    <property type="project" value="GO_Central"/>
</dbReference>
<dbReference type="AlphaFoldDB" id="A9USH3"/>
<dbReference type="GO" id="GO:0071949">
    <property type="term" value="F:FAD binding"/>
    <property type="evidence" value="ECO:0000318"/>
    <property type="project" value="GO_Central"/>
</dbReference>
<keyword evidence="4" id="KW-0874">Quinone</keyword>
<dbReference type="GeneID" id="5888426"/>
<evidence type="ECO:0000256" key="4">
    <source>
        <dbReference type="ARBA" id="ARBA00022719"/>
    </source>
</evidence>
<feature type="domain" description="FAD/NAD(P)-binding" evidence="11">
    <location>
        <begin position="11"/>
        <end position="131"/>
    </location>
</feature>
<evidence type="ECO:0000256" key="5">
    <source>
        <dbReference type="ARBA" id="ARBA00022827"/>
    </source>
</evidence>
<dbReference type="FunCoup" id="A9USH3">
    <property type="interactions" value="277"/>
</dbReference>
<dbReference type="EMBL" id="CH991544">
    <property type="protein sequence ID" value="EDQ92100.1"/>
    <property type="molecule type" value="Genomic_DNA"/>
</dbReference>
<organism evidence="12 13">
    <name type="scientific">Monosiga brevicollis</name>
    <name type="common">Choanoflagellate</name>
    <dbReference type="NCBI Taxonomy" id="81824"/>
    <lineage>
        <taxon>Eukaryota</taxon>
        <taxon>Choanoflagellata</taxon>
        <taxon>Craspedida</taxon>
        <taxon>Salpingoecidae</taxon>
        <taxon>Monosiga</taxon>
    </lineage>
</organism>
<dbReference type="Pfam" id="PF07992">
    <property type="entry name" value="Pyr_redox_2"/>
    <property type="match status" value="2"/>
</dbReference>
<dbReference type="PANTHER" id="PTHR10632">
    <property type="entry name" value="SULFIDE:QUINONE OXIDOREDUCTASE"/>
    <property type="match status" value="1"/>
</dbReference>
<dbReference type="OMA" id="ERYSMFI"/>
<dbReference type="eggNOG" id="KOG3851">
    <property type="taxonomic scope" value="Eukaryota"/>
</dbReference>
<dbReference type="KEGG" id="mbr:MONBRDRAFT_35901"/>
<feature type="domain" description="FAD/NAD(P)-binding" evidence="11">
    <location>
        <begin position="194"/>
        <end position="311"/>
    </location>
</feature>
<evidence type="ECO:0000256" key="2">
    <source>
        <dbReference type="ARBA" id="ARBA00004173"/>
    </source>
</evidence>
<gene>
    <name evidence="12" type="ORF">MONBRDRAFT_35901</name>
</gene>